<evidence type="ECO:0000256" key="2">
    <source>
        <dbReference type="SAM" id="MobiDB-lite"/>
    </source>
</evidence>
<evidence type="ECO:0000259" key="4">
    <source>
        <dbReference type="Pfam" id="PF25053"/>
    </source>
</evidence>
<organism evidence="5 6">
    <name type="scientific">Glarea lozoyensis (strain ATCC 20868 / MF5171)</name>
    <dbReference type="NCBI Taxonomy" id="1116229"/>
    <lineage>
        <taxon>Eukaryota</taxon>
        <taxon>Fungi</taxon>
        <taxon>Dikarya</taxon>
        <taxon>Ascomycota</taxon>
        <taxon>Pezizomycotina</taxon>
        <taxon>Leotiomycetes</taxon>
        <taxon>Helotiales</taxon>
        <taxon>Helotiaceae</taxon>
        <taxon>Glarea</taxon>
    </lineage>
</organism>
<keyword evidence="6" id="KW-1185">Reference proteome</keyword>
<name>S3DFI7_GLAL2</name>
<feature type="domain" description="DUF7791" evidence="4">
    <location>
        <begin position="577"/>
        <end position="720"/>
    </location>
</feature>
<protein>
    <submittedName>
        <fullName evidence="5">p-loop containing nucleoside triphosphate hydrolase</fullName>
    </submittedName>
</protein>
<dbReference type="OrthoDB" id="443402at2759"/>
<dbReference type="eggNOG" id="ENOG502SHWY">
    <property type="taxonomic scope" value="Eukaryota"/>
</dbReference>
<dbReference type="STRING" id="1116229.S3DFI7"/>
<evidence type="ECO:0000259" key="3">
    <source>
        <dbReference type="Pfam" id="PF24883"/>
    </source>
</evidence>
<dbReference type="PANTHER" id="PTHR10039:SF5">
    <property type="entry name" value="NACHT DOMAIN-CONTAINING PROTEIN"/>
    <property type="match status" value="1"/>
</dbReference>
<keyword evidence="1" id="KW-0677">Repeat</keyword>
<dbReference type="GO" id="GO:0016787">
    <property type="term" value="F:hydrolase activity"/>
    <property type="evidence" value="ECO:0007669"/>
    <property type="project" value="UniProtKB-KW"/>
</dbReference>
<dbReference type="RefSeq" id="XP_008086722.1">
    <property type="nucleotide sequence ID" value="XM_008088531.1"/>
</dbReference>
<gene>
    <name evidence="5" type="ORF">GLAREA_01315</name>
</gene>
<dbReference type="Pfam" id="PF25053">
    <property type="entry name" value="DUF7791"/>
    <property type="match status" value="1"/>
</dbReference>
<dbReference type="AlphaFoldDB" id="S3DFI7"/>
<proteinExistence type="predicted"/>
<keyword evidence="5" id="KW-0378">Hydrolase</keyword>
<dbReference type="Proteomes" id="UP000016922">
    <property type="component" value="Unassembled WGS sequence"/>
</dbReference>
<reference evidence="5 6" key="1">
    <citation type="journal article" date="2013" name="BMC Genomics">
        <title>Genomics-driven discovery of the pneumocandin biosynthetic gene cluster in the fungus Glarea lozoyensis.</title>
        <authorList>
            <person name="Chen L."/>
            <person name="Yue Q."/>
            <person name="Zhang X."/>
            <person name="Xiang M."/>
            <person name="Wang C."/>
            <person name="Li S."/>
            <person name="Che Y."/>
            <person name="Ortiz-Lopez F.J."/>
            <person name="Bills G.F."/>
            <person name="Liu X."/>
            <person name="An Z."/>
        </authorList>
    </citation>
    <scope>NUCLEOTIDE SEQUENCE [LARGE SCALE GENOMIC DNA]</scope>
    <source>
        <strain evidence="6">ATCC 20868 / MF5171</strain>
    </source>
</reference>
<dbReference type="SUPFAM" id="SSF52540">
    <property type="entry name" value="P-loop containing nucleoside triphosphate hydrolases"/>
    <property type="match status" value="1"/>
</dbReference>
<dbReference type="InterPro" id="IPR056693">
    <property type="entry name" value="DUF7791"/>
</dbReference>
<evidence type="ECO:0000256" key="1">
    <source>
        <dbReference type="ARBA" id="ARBA00022737"/>
    </source>
</evidence>
<dbReference type="KEGG" id="glz:GLAREA_01315"/>
<sequence length="1185" mass="133911">MDPLSALSLAAAIAQFIDYGSKIVSQTKEIADLGSSVNVQHLSTITNDIKGINSSLKRQLKVDVKSSATLSQEALDLQSLAIRCNEIAQELVECLTKVTITGDKKDTWTSIRAAIKTVWTSQQIATLSQRLNDYRSQLTLRLLLVINSQHTLQDKKLDKLSRSNGEIVEAVTISLGTLQSAINDQNNKLNKRHAETIAAILTTRGGDSRTITGSSTSIFESNPSTDQRVATTFKQATAADVSTKPHSSIETREFTDFTQRILDALHFQSISDRRAAIPMPHTHTFEWIFKKPSSLDTPWDSLDNWLRQGKGCYWINGKAGSGKSTLMKYIEENKKTRAALNHWAGPSKLITGSFFFWYAGSTMQKSQEGLLRSLLLDVLTQQPQLVPTLFPEAYRTIIACQHDTQISLSFSELKRAFLNLIASVPKGLKICYLIDGVDEYLGDHNEIAELFQQATASESVKILLSSRPIPACFQAFSNCSTLRLQDLTQQDIRHYVYDELAQNPLMLRLEAAETGCTSRLVDGITKKAAGVVLWVVLVVRNLRSGLQDYDNSAELQRKLDELPPTLEKLYGHMLGSMSSHHRQQGSKLLQMVLRSIKTHGDFPLTVLQLSFAEEDDYTRALSVPIKQITEKDAEWRCEVIEGRLRSRCCGLIEVHDRRCLRGAGKARKSIGFLHRTAIEFLQGENIWTDLVSLTSETKFDVNLALFSSALWEMKVTAGSSCNSGERTSTIESLLRIMSYERYFDTYEMEFATKYLPHVRRTMYHHWAEFRKTDALDLSTIEAATANYIDRLGMAFPVSFMFFAASQCPSSHLQALFVLYRDPFRKEESDEEQEILDYGAVSPSATPQMNPIDVSIATDLLLLYLDKSMAPLRSTISQNILGCWSALYATISPDQAIQRHWNQRWREVTTDELIRYSIWDYTLHTAFTISRYNEDDFEELYQYGLVDSFFDLIIDLLEKQCSISTTISVASDNRRMGDTGVMSVSAAAVLNELISRAWKRQVWKPDPTQQKEKLDKITEKACAIENKMKGTRAYSEYTVQVIHKEPRIEESLKSRLKRLSLKQKSPPPTSASTPVASTRQEKKIVYHDSESEISPWRKYITSSEDDTIVTSTPEQRDEPDAKFMKRWKSTPRATRISLLYPEEQELARLLSLPGNNREGRLALGRVRKMPLAKQELILECAGILKG</sequence>
<evidence type="ECO:0000313" key="6">
    <source>
        <dbReference type="Proteomes" id="UP000016922"/>
    </source>
</evidence>
<evidence type="ECO:0000313" key="5">
    <source>
        <dbReference type="EMBL" id="EPE25403.1"/>
    </source>
</evidence>
<feature type="region of interest" description="Disordered" evidence="2">
    <location>
        <begin position="1058"/>
        <end position="1079"/>
    </location>
</feature>
<dbReference type="InterPro" id="IPR056884">
    <property type="entry name" value="NPHP3-like_N"/>
</dbReference>
<accession>S3DFI7</accession>
<dbReference type="InterPro" id="IPR027417">
    <property type="entry name" value="P-loop_NTPase"/>
</dbReference>
<dbReference type="HOGENOM" id="CLU_002341_6_1_1"/>
<dbReference type="GeneID" id="19460373"/>
<feature type="domain" description="Nephrocystin 3-like N-terminal" evidence="3">
    <location>
        <begin position="300"/>
        <end position="467"/>
    </location>
</feature>
<dbReference type="EMBL" id="KE145371">
    <property type="protein sequence ID" value="EPE25403.1"/>
    <property type="molecule type" value="Genomic_DNA"/>
</dbReference>
<dbReference type="Pfam" id="PF24883">
    <property type="entry name" value="NPHP3_N"/>
    <property type="match status" value="1"/>
</dbReference>
<dbReference type="Gene3D" id="3.40.50.300">
    <property type="entry name" value="P-loop containing nucleotide triphosphate hydrolases"/>
    <property type="match status" value="1"/>
</dbReference>
<dbReference type="PANTHER" id="PTHR10039">
    <property type="entry name" value="AMELOGENIN"/>
    <property type="match status" value="1"/>
</dbReference>